<dbReference type="RefSeq" id="WP_212596147.1">
    <property type="nucleotide sequence ID" value="NZ_CP073587.1"/>
</dbReference>
<dbReference type="Pfam" id="PF09925">
    <property type="entry name" value="DUF2157"/>
    <property type="match status" value="1"/>
</dbReference>
<feature type="transmembrane region" description="Helical" evidence="1">
    <location>
        <begin position="43"/>
        <end position="64"/>
    </location>
</feature>
<dbReference type="EMBL" id="CP073587">
    <property type="protein sequence ID" value="QUN07144.1"/>
    <property type="molecule type" value="Genomic_DNA"/>
</dbReference>
<feature type="transmembrane region" description="Helical" evidence="1">
    <location>
        <begin position="256"/>
        <end position="275"/>
    </location>
</feature>
<feature type="transmembrane region" description="Helical" evidence="1">
    <location>
        <begin position="282"/>
        <end position="301"/>
    </location>
</feature>
<dbReference type="InterPro" id="IPR018677">
    <property type="entry name" value="DUF2157"/>
</dbReference>
<keyword evidence="1" id="KW-0472">Membrane</keyword>
<sequence length="344" mass="40014">MRHKSLLYHWYAQRAITDETMPQALESVTHASFAQWLRFLNQLLLGSSVMCFGSSLICFIAYNWHYLTRLSKLALLEAIWLVLMIVPLALLKYVSHHPAVKHAVSWSSLLTAIATGGVLAYIGQAYQQGADDWQLFAAWSVLSLPWIWLGRSDWHIGLLALLLNLSLFLWFQVNDWPLFQQWFPDETFSCLLWWQVLLNLVLHLTLLFLNRRKPVCWGGAKFSEALAGLAMWVFMLIVIADAIFTGNFLLEQGNRHFLWSWSQSFWWLISVVLLVTYWNRHCLYGLALLMFAQIVYSQMWLLRWLNSSQLETYGYLLMSASSVGMSVAVSLWLLKLQRRFEEQP</sequence>
<reference evidence="3 4" key="1">
    <citation type="submission" date="2021-04" db="EMBL/GenBank/DDBJ databases">
        <title>Novel species identification of genus Shewanella.</title>
        <authorList>
            <person name="Liu G."/>
        </authorList>
    </citation>
    <scope>NUCLEOTIDE SEQUENCE [LARGE SCALE GENOMIC DNA]</scope>
    <source>
        <strain evidence="3 4">FJAT-54481</strain>
    </source>
</reference>
<keyword evidence="4" id="KW-1185">Reference proteome</keyword>
<gene>
    <name evidence="3" type="ORF">KDN34_06865</name>
</gene>
<feature type="transmembrane region" description="Helical" evidence="1">
    <location>
        <begin position="103"/>
        <end position="121"/>
    </location>
</feature>
<dbReference type="Proteomes" id="UP000679575">
    <property type="component" value="Chromosome"/>
</dbReference>
<feature type="transmembrane region" description="Helical" evidence="1">
    <location>
        <begin position="133"/>
        <end position="149"/>
    </location>
</feature>
<feature type="transmembrane region" description="Helical" evidence="1">
    <location>
        <begin position="229"/>
        <end position="250"/>
    </location>
</feature>
<proteinExistence type="predicted"/>
<evidence type="ECO:0000256" key="1">
    <source>
        <dbReference type="SAM" id="Phobius"/>
    </source>
</evidence>
<feature type="domain" description="DUF2157" evidence="2">
    <location>
        <begin position="9"/>
        <end position="155"/>
    </location>
</feature>
<keyword evidence="1" id="KW-0812">Transmembrane</keyword>
<keyword evidence="1" id="KW-1133">Transmembrane helix</keyword>
<feature type="transmembrane region" description="Helical" evidence="1">
    <location>
        <begin position="154"/>
        <end position="171"/>
    </location>
</feature>
<name>A0ABX7YXY3_9GAMM</name>
<feature type="transmembrane region" description="Helical" evidence="1">
    <location>
        <begin position="70"/>
        <end position="91"/>
    </location>
</feature>
<evidence type="ECO:0000313" key="3">
    <source>
        <dbReference type="EMBL" id="QUN07144.1"/>
    </source>
</evidence>
<protein>
    <submittedName>
        <fullName evidence="3">DUF2157 domain-containing protein</fullName>
    </submittedName>
</protein>
<feature type="transmembrane region" description="Helical" evidence="1">
    <location>
        <begin position="191"/>
        <end position="209"/>
    </location>
</feature>
<evidence type="ECO:0000313" key="4">
    <source>
        <dbReference type="Proteomes" id="UP000679575"/>
    </source>
</evidence>
<evidence type="ECO:0000259" key="2">
    <source>
        <dbReference type="Pfam" id="PF09925"/>
    </source>
</evidence>
<feature type="transmembrane region" description="Helical" evidence="1">
    <location>
        <begin position="313"/>
        <end position="334"/>
    </location>
</feature>
<organism evidence="3 4">
    <name type="scientific">Shewanella yunxiaonensis</name>
    <dbReference type="NCBI Taxonomy" id="2829809"/>
    <lineage>
        <taxon>Bacteria</taxon>
        <taxon>Pseudomonadati</taxon>
        <taxon>Pseudomonadota</taxon>
        <taxon>Gammaproteobacteria</taxon>
        <taxon>Alteromonadales</taxon>
        <taxon>Shewanellaceae</taxon>
        <taxon>Shewanella</taxon>
    </lineage>
</organism>
<accession>A0ABX7YXY3</accession>